<comment type="caution">
    <text evidence="4">The sequence shown here is derived from an EMBL/GenBank/DDBJ whole genome shotgun (WGS) entry which is preliminary data.</text>
</comment>
<dbReference type="InterPro" id="IPR003812">
    <property type="entry name" value="Fido"/>
</dbReference>
<dbReference type="Proteomes" id="UP000320643">
    <property type="component" value="Unassembled WGS sequence"/>
</dbReference>
<dbReference type="EMBL" id="VJVZ01000005">
    <property type="protein sequence ID" value="TRW24684.1"/>
    <property type="molecule type" value="Genomic_DNA"/>
</dbReference>
<feature type="domain" description="Fido" evidence="3">
    <location>
        <begin position="98"/>
        <end position="253"/>
    </location>
</feature>
<dbReference type="PROSITE" id="PS51459">
    <property type="entry name" value="FIDO"/>
    <property type="match status" value="1"/>
</dbReference>
<dbReference type="PANTHER" id="PTHR13504">
    <property type="entry name" value="FIDO DOMAIN-CONTAINING PROTEIN DDB_G0283145"/>
    <property type="match status" value="1"/>
</dbReference>
<name>A0A552V2J7_9FLAO</name>
<dbReference type="Gene3D" id="1.10.3290.10">
    <property type="entry name" value="Fido-like domain"/>
    <property type="match status" value="1"/>
</dbReference>
<gene>
    <name evidence="4" type="ORF">FMM05_09240</name>
</gene>
<keyword evidence="2" id="KW-0547">Nucleotide-binding</keyword>
<feature type="binding site" evidence="2">
    <location>
        <begin position="190"/>
        <end position="197"/>
    </location>
    <ligand>
        <name>ATP</name>
        <dbReference type="ChEBI" id="CHEBI:30616"/>
    </ligand>
</feature>
<evidence type="ECO:0000313" key="4">
    <source>
        <dbReference type="EMBL" id="TRW24684.1"/>
    </source>
</evidence>
<dbReference type="Pfam" id="PF02661">
    <property type="entry name" value="Fic"/>
    <property type="match status" value="1"/>
</dbReference>
<keyword evidence="2" id="KW-0067">ATP-binding</keyword>
<proteinExistence type="predicted"/>
<dbReference type="GO" id="GO:0005524">
    <property type="term" value="F:ATP binding"/>
    <property type="evidence" value="ECO:0007669"/>
    <property type="project" value="UniProtKB-KW"/>
</dbReference>
<evidence type="ECO:0000256" key="2">
    <source>
        <dbReference type="PIRSR" id="PIRSR640198-2"/>
    </source>
</evidence>
<accession>A0A552V2J7</accession>
<dbReference type="InterPro" id="IPR040198">
    <property type="entry name" value="Fido_containing"/>
</dbReference>
<sequence length="261" mass="30117">MIQKTSIIPTELLETYKQGFDTSLQAQFEALQESELSTSTFSFYTSVSAVFSSKIEGEDIQLDSFIKHKRFGAHFQPDYTQKIDDLYEAYQFAASNKLTPQNILKAHVLLTKNILQQNQQGKLRQGNMFVITDDGKIEYVAATPDIVQPEMDKLYSDLKILLNAELSFAEIFFYASLLHLVFVKIHPFEDGNGRTARLVKKWFLAGKLGAKAWFIQSEKNYYRQHQTYYYNIRKLGLEYPDLDYSKALPFLEMLPKSVVTL</sequence>
<dbReference type="AlphaFoldDB" id="A0A552V2J7"/>
<dbReference type="PANTHER" id="PTHR13504:SF38">
    <property type="entry name" value="FIDO DOMAIN-CONTAINING PROTEIN"/>
    <property type="match status" value="1"/>
</dbReference>
<keyword evidence="5" id="KW-1185">Reference proteome</keyword>
<dbReference type="InterPro" id="IPR036597">
    <property type="entry name" value="Fido-like_dom_sf"/>
</dbReference>
<evidence type="ECO:0000256" key="1">
    <source>
        <dbReference type="PIRSR" id="PIRSR640198-1"/>
    </source>
</evidence>
<protein>
    <submittedName>
        <fullName evidence="4">Fic family protein</fullName>
    </submittedName>
</protein>
<dbReference type="OrthoDB" id="9814400at2"/>
<evidence type="ECO:0000313" key="5">
    <source>
        <dbReference type="Proteomes" id="UP000320643"/>
    </source>
</evidence>
<reference evidence="4 5" key="1">
    <citation type="submission" date="2019-07" db="EMBL/GenBank/DDBJ databases">
        <title>Flavobacterium sp. nov., isolated from glacier ice.</title>
        <authorList>
            <person name="Liu Q."/>
            <person name="Xin Y.-H."/>
        </authorList>
    </citation>
    <scope>NUCLEOTIDE SEQUENCE [LARGE SCALE GENOMIC DNA]</scope>
    <source>
        <strain evidence="4 5">ZT4R6</strain>
    </source>
</reference>
<feature type="active site" evidence="1">
    <location>
        <position position="186"/>
    </location>
</feature>
<organism evidence="4 5">
    <name type="scientific">Flavobacterium zepuense</name>
    <dbReference type="NCBI Taxonomy" id="2593302"/>
    <lineage>
        <taxon>Bacteria</taxon>
        <taxon>Pseudomonadati</taxon>
        <taxon>Bacteroidota</taxon>
        <taxon>Flavobacteriia</taxon>
        <taxon>Flavobacteriales</taxon>
        <taxon>Flavobacteriaceae</taxon>
        <taxon>Flavobacterium</taxon>
    </lineage>
</organism>
<dbReference type="SUPFAM" id="SSF140931">
    <property type="entry name" value="Fic-like"/>
    <property type="match status" value="1"/>
</dbReference>
<dbReference type="RefSeq" id="WP_143373088.1">
    <property type="nucleotide sequence ID" value="NZ_VJVZ01000005.1"/>
</dbReference>
<evidence type="ECO:0000259" key="3">
    <source>
        <dbReference type="PROSITE" id="PS51459"/>
    </source>
</evidence>